<name>A0A1I5WEE8_9RHOB</name>
<keyword evidence="3" id="KW-0378">Hydrolase</keyword>
<dbReference type="GO" id="GO:0006508">
    <property type="term" value="P:proteolysis"/>
    <property type="evidence" value="ECO:0007669"/>
    <property type="project" value="UniProtKB-KW"/>
</dbReference>
<evidence type="ECO:0000256" key="4">
    <source>
        <dbReference type="ARBA" id="ARBA00022825"/>
    </source>
</evidence>
<proteinExistence type="inferred from homology"/>
<evidence type="ECO:0000256" key="1">
    <source>
        <dbReference type="ARBA" id="ARBA00008683"/>
    </source>
</evidence>
<dbReference type="Pfam" id="PF01343">
    <property type="entry name" value="Peptidase_S49"/>
    <property type="match status" value="1"/>
</dbReference>
<keyword evidence="7" id="KW-1185">Reference proteome</keyword>
<gene>
    <name evidence="6" type="ORF">SAMN05421853_102296</name>
</gene>
<dbReference type="Gene3D" id="6.20.330.10">
    <property type="match status" value="1"/>
</dbReference>
<keyword evidence="2 6" id="KW-0645">Protease</keyword>
<dbReference type="InterPro" id="IPR047272">
    <property type="entry name" value="S49_SppA_C"/>
</dbReference>
<dbReference type="GO" id="GO:0008236">
    <property type="term" value="F:serine-type peptidase activity"/>
    <property type="evidence" value="ECO:0007669"/>
    <property type="project" value="UniProtKB-KW"/>
</dbReference>
<dbReference type="STRING" id="93684.SAMN05421853_102296"/>
<evidence type="ECO:0000313" key="6">
    <source>
        <dbReference type="EMBL" id="SFQ18154.1"/>
    </source>
</evidence>
<dbReference type="InterPro" id="IPR029045">
    <property type="entry name" value="ClpP/crotonase-like_dom_sf"/>
</dbReference>
<dbReference type="PANTHER" id="PTHR42987">
    <property type="entry name" value="PEPTIDASE S49"/>
    <property type="match status" value="1"/>
</dbReference>
<dbReference type="SUPFAM" id="SSF52096">
    <property type="entry name" value="ClpP/crotonase"/>
    <property type="match status" value="1"/>
</dbReference>
<evidence type="ECO:0000256" key="3">
    <source>
        <dbReference type="ARBA" id="ARBA00022801"/>
    </source>
</evidence>
<dbReference type="EMBL" id="FOXV01000002">
    <property type="protein sequence ID" value="SFQ18154.1"/>
    <property type="molecule type" value="Genomic_DNA"/>
</dbReference>
<sequence>MFVSDTASKSRGMSKLSTVFKRKPTVSVVRLQGAIGMGRSGISDRNVTDMLNKAFKRGKPKAVALEINSPGGSPVQSSLIGARIRRLSEEKDVPVIAFVEDVAASGGYWIASAADEIFADPSSILGSIGVISAGFGAHVFLQRQGFERRVYTAGKSKSMLDPFRPEQEEDVERLNRLLEQLHGNFIDQVKTRRGDKLADDPDLFTGEVWLGQSAVDVGLADGIGHLEKVMKERFGDDVNFRRYGQKKGLLSRFGAEMTDQAFTQIEERAAYARFGL</sequence>
<dbReference type="Proteomes" id="UP000243106">
    <property type="component" value="Unassembled WGS sequence"/>
</dbReference>
<evidence type="ECO:0000256" key="2">
    <source>
        <dbReference type="ARBA" id="ARBA00022670"/>
    </source>
</evidence>
<evidence type="ECO:0000259" key="5">
    <source>
        <dbReference type="Pfam" id="PF01343"/>
    </source>
</evidence>
<comment type="similarity">
    <text evidence="1">Belongs to the peptidase S49 family.</text>
</comment>
<evidence type="ECO:0000313" key="7">
    <source>
        <dbReference type="Proteomes" id="UP000243106"/>
    </source>
</evidence>
<keyword evidence="4" id="KW-0720">Serine protease</keyword>
<dbReference type="InterPro" id="IPR002142">
    <property type="entry name" value="Peptidase_S49"/>
</dbReference>
<dbReference type="Gene3D" id="3.90.226.10">
    <property type="entry name" value="2-enoyl-CoA Hydratase, Chain A, domain 1"/>
    <property type="match status" value="1"/>
</dbReference>
<protein>
    <submittedName>
        <fullName evidence="6">Serine protease SohB</fullName>
    </submittedName>
</protein>
<organism evidence="6 7">
    <name type="scientific">Roseivivax halotolerans</name>
    <dbReference type="NCBI Taxonomy" id="93684"/>
    <lineage>
        <taxon>Bacteria</taxon>
        <taxon>Pseudomonadati</taxon>
        <taxon>Pseudomonadota</taxon>
        <taxon>Alphaproteobacteria</taxon>
        <taxon>Rhodobacterales</taxon>
        <taxon>Roseobacteraceae</taxon>
        <taxon>Roseivivax</taxon>
    </lineage>
</organism>
<feature type="domain" description="Peptidase S49" evidence="5">
    <location>
        <begin position="90"/>
        <end position="232"/>
    </location>
</feature>
<dbReference type="CDD" id="cd07023">
    <property type="entry name" value="S49_Sppa_N_C"/>
    <property type="match status" value="1"/>
</dbReference>
<dbReference type="PANTHER" id="PTHR42987:SF8">
    <property type="entry name" value="PROTEINASE"/>
    <property type="match status" value="1"/>
</dbReference>
<dbReference type="AlphaFoldDB" id="A0A1I5WEE8"/>
<reference evidence="7" key="1">
    <citation type="submission" date="2016-10" db="EMBL/GenBank/DDBJ databases">
        <authorList>
            <person name="Varghese N."/>
            <person name="Submissions S."/>
        </authorList>
    </citation>
    <scope>NUCLEOTIDE SEQUENCE [LARGE SCALE GENOMIC DNA]</scope>
    <source>
        <strain evidence="7">JCM 10271</strain>
    </source>
</reference>
<accession>A0A1I5WEE8</accession>